<name>A0A917X1B3_9ACTN</name>
<feature type="domain" description="Methyltransferase type 11" evidence="1">
    <location>
        <begin position="56"/>
        <end position="149"/>
    </location>
</feature>
<dbReference type="SUPFAM" id="SSF53335">
    <property type="entry name" value="S-adenosyl-L-methionine-dependent methyltransferases"/>
    <property type="match status" value="1"/>
</dbReference>
<reference evidence="2" key="2">
    <citation type="submission" date="2020-09" db="EMBL/GenBank/DDBJ databases">
        <authorList>
            <person name="Sun Q."/>
            <person name="Zhou Y."/>
        </authorList>
    </citation>
    <scope>NUCLEOTIDE SEQUENCE</scope>
    <source>
        <strain evidence="2">CGMCC 4.7312</strain>
    </source>
</reference>
<dbReference type="PANTHER" id="PTHR42912">
    <property type="entry name" value="METHYLTRANSFERASE"/>
    <property type="match status" value="1"/>
</dbReference>
<dbReference type="CDD" id="cd02440">
    <property type="entry name" value="AdoMet_MTases"/>
    <property type="match status" value="1"/>
</dbReference>
<dbReference type="EMBL" id="BMNB01000020">
    <property type="protein sequence ID" value="GGM51797.1"/>
    <property type="molecule type" value="Genomic_DNA"/>
</dbReference>
<accession>A0A917X1B3</accession>
<keyword evidence="2" id="KW-0808">Transferase</keyword>
<protein>
    <submittedName>
        <fullName evidence="2">Ubiquinone/menaquinone biosynthesis methyltransferase</fullName>
    </submittedName>
</protein>
<comment type="caution">
    <text evidence="2">The sequence shown here is derived from an EMBL/GenBank/DDBJ whole genome shotgun (WGS) entry which is preliminary data.</text>
</comment>
<keyword evidence="2" id="KW-0489">Methyltransferase</keyword>
<dbReference type="Pfam" id="PF08241">
    <property type="entry name" value="Methyltransf_11"/>
    <property type="match status" value="1"/>
</dbReference>
<proteinExistence type="predicted"/>
<sequence>MGDTAKANRQEDPTARQRRVWDRMADSYDRQIGFAERRLLGGGREWLGTRAQGRVLEVAIGTGRSLPHYPTDADITGIELSPAMLAVARQRAADLGRPADLREGDAERLPFPEASFDTVVCALSLCTIPDPAAALDEMKRVLVPGGRLLLLDHVGSTWPPVYALQWLVERITMRTAGEHFTRRPLPLVRAAGFRVVETERLKAGLIERVHATKPGPA</sequence>
<gene>
    <name evidence="2" type="primary">ubiE</name>
    <name evidence="2" type="ORF">GCM10011608_40940</name>
</gene>
<dbReference type="InterPro" id="IPR013216">
    <property type="entry name" value="Methyltransf_11"/>
</dbReference>
<dbReference type="GO" id="GO:0032259">
    <property type="term" value="P:methylation"/>
    <property type="evidence" value="ECO:0007669"/>
    <property type="project" value="UniProtKB-KW"/>
</dbReference>
<dbReference type="RefSeq" id="WP_229706195.1">
    <property type="nucleotide sequence ID" value="NZ_BMNB01000020.1"/>
</dbReference>
<dbReference type="Gene3D" id="3.40.50.150">
    <property type="entry name" value="Vaccinia Virus protein VP39"/>
    <property type="match status" value="1"/>
</dbReference>
<reference evidence="2" key="1">
    <citation type="journal article" date="2014" name="Int. J. Syst. Evol. Microbiol.">
        <title>Complete genome sequence of Corynebacterium casei LMG S-19264T (=DSM 44701T), isolated from a smear-ripened cheese.</title>
        <authorList>
            <consortium name="US DOE Joint Genome Institute (JGI-PGF)"/>
            <person name="Walter F."/>
            <person name="Albersmeier A."/>
            <person name="Kalinowski J."/>
            <person name="Ruckert C."/>
        </authorList>
    </citation>
    <scope>NUCLEOTIDE SEQUENCE</scope>
    <source>
        <strain evidence="2">CGMCC 4.7312</strain>
    </source>
</reference>
<keyword evidence="2" id="KW-0830">Ubiquinone</keyword>
<dbReference type="GO" id="GO:0008757">
    <property type="term" value="F:S-adenosylmethionine-dependent methyltransferase activity"/>
    <property type="evidence" value="ECO:0007669"/>
    <property type="project" value="InterPro"/>
</dbReference>
<dbReference type="AlphaFoldDB" id="A0A917X1B3"/>
<evidence type="ECO:0000259" key="1">
    <source>
        <dbReference type="Pfam" id="PF08241"/>
    </source>
</evidence>
<dbReference type="InterPro" id="IPR050508">
    <property type="entry name" value="Methyltransf_Superfamily"/>
</dbReference>
<organism evidence="2 3">
    <name type="scientific">Micromonospora sonchi</name>
    <dbReference type="NCBI Taxonomy" id="1763543"/>
    <lineage>
        <taxon>Bacteria</taxon>
        <taxon>Bacillati</taxon>
        <taxon>Actinomycetota</taxon>
        <taxon>Actinomycetes</taxon>
        <taxon>Micromonosporales</taxon>
        <taxon>Micromonosporaceae</taxon>
        <taxon>Micromonospora</taxon>
    </lineage>
</organism>
<evidence type="ECO:0000313" key="3">
    <source>
        <dbReference type="Proteomes" id="UP000608890"/>
    </source>
</evidence>
<dbReference type="Proteomes" id="UP000608890">
    <property type="component" value="Unassembled WGS sequence"/>
</dbReference>
<dbReference type="InterPro" id="IPR029063">
    <property type="entry name" value="SAM-dependent_MTases_sf"/>
</dbReference>
<evidence type="ECO:0000313" key="2">
    <source>
        <dbReference type="EMBL" id="GGM51797.1"/>
    </source>
</evidence>
<keyword evidence="3" id="KW-1185">Reference proteome</keyword>